<dbReference type="InterPro" id="IPR002109">
    <property type="entry name" value="Glutaredoxin"/>
</dbReference>
<keyword evidence="3" id="KW-1015">Disulfide bond</keyword>
<dbReference type="FunFam" id="3.40.30.10:FF:000026">
    <property type="entry name" value="Glutaredoxin 2"/>
    <property type="match status" value="1"/>
</dbReference>
<evidence type="ECO:0000256" key="4">
    <source>
        <dbReference type="ARBA" id="ARBA00023284"/>
    </source>
</evidence>
<dbReference type="EMBL" id="CAJVPY010015177">
    <property type="protein sequence ID" value="CAG8750347.1"/>
    <property type="molecule type" value="Genomic_DNA"/>
</dbReference>
<dbReference type="OrthoDB" id="418495at2759"/>
<evidence type="ECO:0000313" key="7">
    <source>
        <dbReference type="Proteomes" id="UP000789405"/>
    </source>
</evidence>
<dbReference type="AlphaFoldDB" id="A0A9N9IUH9"/>
<dbReference type="GO" id="GO:0004602">
    <property type="term" value="F:glutathione peroxidase activity"/>
    <property type="evidence" value="ECO:0007669"/>
    <property type="project" value="UniProtKB-ARBA"/>
</dbReference>
<keyword evidence="7" id="KW-1185">Reference proteome</keyword>
<proteinExistence type="predicted"/>
<dbReference type="GO" id="GO:0015038">
    <property type="term" value="F:glutathione disulfide oxidoreductase activity"/>
    <property type="evidence" value="ECO:0007669"/>
    <property type="project" value="TreeGrafter"/>
</dbReference>
<dbReference type="GO" id="GO:0005737">
    <property type="term" value="C:cytoplasm"/>
    <property type="evidence" value="ECO:0007669"/>
    <property type="project" value="TreeGrafter"/>
</dbReference>
<keyword evidence="4" id="KW-0676">Redox-active center</keyword>
<dbReference type="Proteomes" id="UP000789405">
    <property type="component" value="Unassembled WGS sequence"/>
</dbReference>
<evidence type="ECO:0000256" key="1">
    <source>
        <dbReference type="ARBA" id="ARBA00022448"/>
    </source>
</evidence>
<dbReference type="PROSITE" id="PS51354">
    <property type="entry name" value="GLUTAREDOXIN_2"/>
    <property type="match status" value="1"/>
</dbReference>
<dbReference type="Gene3D" id="3.40.30.10">
    <property type="entry name" value="Glutaredoxin"/>
    <property type="match status" value="1"/>
</dbReference>
<dbReference type="PROSITE" id="PS00195">
    <property type="entry name" value="GLUTAREDOXIN_1"/>
    <property type="match status" value="1"/>
</dbReference>
<evidence type="ECO:0000313" key="6">
    <source>
        <dbReference type="EMBL" id="CAG8750347.1"/>
    </source>
</evidence>
<dbReference type="Pfam" id="PF00462">
    <property type="entry name" value="Glutaredoxin"/>
    <property type="match status" value="1"/>
</dbReference>
<dbReference type="InterPro" id="IPR011767">
    <property type="entry name" value="GLR_AS"/>
</dbReference>
<accession>A0A9N9IUH9</accession>
<dbReference type="InterPro" id="IPR011899">
    <property type="entry name" value="Glutaredoxin_euk/vir"/>
</dbReference>
<dbReference type="SUPFAM" id="SSF52833">
    <property type="entry name" value="Thioredoxin-like"/>
    <property type="match status" value="1"/>
</dbReference>
<dbReference type="PANTHER" id="PTHR45694:SF18">
    <property type="entry name" value="GLUTAREDOXIN-1-RELATED"/>
    <property type="match status" value="1"/>
</dbReference>
<dbReference type="GO" id="GO:0005634">
    <property type="term" value="C:nucleus"/>
    <property type="evidence" value="ECO:0007669"/>
    <property type="project" value="TreeGrafter"/>
</dbReference>
<evidence type="ECO:0000256" key="2">
    <source>
        <dbReference type="ARBA" id="ARBA00022982"/>
    </source>
</evidence>
<protein>
    <submittedName>
        <fullName evidence="6">10287_t:CDS:1</fullName>
    </submittedName>
</protein>
<sequence>MSDEIKSNVEKAIAENHVMVFSKSYCPYCNRTKQTLKDLNIKFEALELDTMGEDGPAIQNYLSQRTKQVTVPNIFIGQKHIGGNQELQELHSKGELTKLVETTKA</sequence>
<dbReference type="NCBIfam" id="TIGR02180">
    <property type="entry name" value="GRX_euk"/>
    <property type="match status" value="1"/>
</dbReference>
<comment type="caution">
    <text evidence="6">The sequence shown here is derived from an EMBL/GenBank/DDBJ whole genome shotgun (WGS) entry which is preliminary data.</text>
</comment>
<evidence type="ECO:0000256" key="3">
    <source>
        <dbReference type="ARBA" id="ARBA00023157"/>
    </source>
</evidence>
<keyword evidence="2" id="KW-0249">Electron transport</keyword>
<evidence type="ECO:0000259" key="5">
    <source>
        <dbReference type="Pfam" id="PF00462"/>
    </source>
</evidence>
<reference evidence="6" key="1">
    <citation type="submission" date="2021-06" db="EMBL/GenBank/DDBJ databases">
        <authorList>
            <person name="Kallberg Y."/>
            <person name="Tangrot J."/>
            <person name="Rosling A."/>
        </authorList>
    </citation>
    <scope>NUCLEOTIDE SEQUENCE</scope>
    <source>
        <strain evidence="6">MA453B</strain>
    </source>
</reference>
<dbReference type="PANTHER" id="PTHR45694">
    <property type="entry name" value="GLUTAREDOXIN 2"/>
    <property type="match status" value="1"/>
</dbReference>
<dbReference type="InterPro" id="IPR036249">
    <property type="entry name" value="Thioredoxin-like_sf"/>
</dbReference>
<feature type="domain" description="Glutaredoxin" evidence="5">
    <location>
        <begin position="18"/>
        <end position="81"/>
    </location>
</feature>
<keyword evidence="1" id="KW-0813">Transport</keyword>
<dbReference type="InterPro" id="IPR014025">
    <property type="entry name" value="Glutaredoxin_subgr"/>
</dbReference>
<dbReference type="PRINTS" id="PR00160">
    <property type="entry name" value="GLUTAREDOXIN"/>
</dbReference>
<organism evidence="6 7">
    <name type="scientific">Dentiscutata erythropus</name>
    <dbReference type="NCBI Taxonomy" id="1348616"/>
    <lineage>
        <taxon>Eukaryota</taxon>
        <taxon>Fungi</taxon>
        <taxon>Fungi incertae sedis</taxon>
        <taxon>Mucoromycota</taxon>
        <taxon>Glomeromycotina</taxon>
        <taxon>Glomeromycetes</taxon>
        <taxon>Diversisporales</taxon>
        <taxon>Gigasporaceae</taxon>
        <taxon>Dentiscutata</taxon>
    </lineage>
</organism>
<dbReference type="CDD" id="cd03419">
    <property type="entry name" value="GRX_GRXh_1_2_like"/>
    <property type="match status" value="1"/>
</dbReference>
<dbReference type="GO" id="GO:0034599">
    <property type="term" value="P:cellular response to oxidative stress"/>
    <property type="evidence" value="ECO:0007669"/>
    <property type="project" value="TreeGrafter"/>
</dbReference>
<gene>
    <name evidence="6" type="ORF">DERYTH_LOCUS16830</name>
</gene>
<name>A0A9N9IUH9_9GLOM</name>